<dbReference type="GO" id="GO:0015293">
    <property type="term" value="F:symporter activity"/>
    <property type="evidence" value="ECO:0007669"/>
    <property type="project" value="TreeGrafter"/>
</dbReference>
<keyword evidence="6 7" id="KW-0472">Membrane</keyword>
<dbReference type="Pfam" id="PF01773">
    <property type="entry name" value="Nucleos_tra2_N"/>
    <property type="match status" value="1"/>
</dbReference>
<dbReference type="InParanoid" id="A0A371RLI4"/>
<evidence type="ECO:0000256" key="3">
    <source>
        <dbReference type="ARBA" id="ARBA00022475"/>
    </source>
</evidence>
<reference evidence="11 12" key="1">
    <citation type="submission" date="2018-08" db="EMBL/GenBank/DDBJ databases">
        <title>Parvularcula sp. SM1705, isolated from surface water of the South Sea China.</title>
        <authorList>
            <person name="Sun L."/>
        </authorList>
    </citation>
    <scope>NUCLEOTIDE SEQUENCE [LARGE SCALE GENOMIC DNA]</scope>
    <source>
        <strain evidence="11 12">SM1705</strain>
    </source>
</reference>
<feature type="transmembrane region" description="Helical" evidence="7">
    <location>
        <begin position="210"/>
        <end position="229"/>
    </location>
</feature>
<keyword evidence="12" id="KW-1185">Reference proteome</keyword>
<dbReference type="Proteomes" id="UP000264589">
    <property type="component" value="Unassembled WGS sequence"/>
</dbReference>
<keyword evidence="4 7" id="KW-0812">Transmembrane</keyword>
<evidence type="ECO:0000256" key="2">
    <source>
        <dbReference type="ARBA" id="ARBA00009033"/>
    </source>
</evidence>
<organism evidence="11 12">
    <name type="scientific">Parvularcula marina</name>
    <dbReference type="NCBI Taxonomy" id="2292771"/>
    <lineage>
        <taxon>Bacteria</taxon>
        <taxon>Pseudomonadati</taxon>
        <taxon>Pseudomonadota</taxon>
        <taxon>Alphaproteobacteria</taxon>
        <taxon>Parvularculales</taxon>
        <taxon>Parvularculaceae</taxon>
        <taxon>Parvularcula</taxon>
    </lineage>
</organism>
<feature type="transmembrane region" description="Helical" evidence="7">
    <location>
        <begin position="361"/>
        <end position="384"/>
    </location>
</feature>
<dbReference type="GO" id="GO:0005337">
    <property type="term" value="F:nucleoside transmembrane transporter activity"/>
    <property type="evidence" value="ECO:0007669"/>
    <property type="project" value="InterPro"/>
</dbReference>
<protein>
    <submittedName>
        <fullName evidence="11">Nucleoside:proton symporter</fullName>
    </submittedName>
</protein>
<dbReference type="GO" id="GO:0005886">
    <property type="term" value="C:plasma membrane"/>
    <property type="evidence" value="ECO:0007669"/>
    <property type="project" value="UniProtKB-SubCell"/>
</dbReference>
<evidence type="ECO:0000259" key="8">
    <source>
        <dbReference type="Pfam" id="PF01773"/>
    </source>
</evidence>
<dbReference type="PANTHER" id="PTHR10590:SF4">
    <property type="entry name" value="SOLUTE CARRIER FAMILY 28 MEMBER 3"/>
    <property type="match status" value="1"/>
</dbReference>
<feature type="transmembrane region" description="Helical" evidence="7">
    <location>
        <begin position="131"/>
        <end position="156"/>
    </location>
</feature>
<feature type="domain" description="Nucleoside transporter/FeoB GTPase Gate" evidence="10">
    <location>
        <begin position="102"/>
        <end position="199"/>
    </location>
</feature>
<feature type="domain" description="Concentrative nucleoside transporter N-terminal" evidence="8">
    <location>
        <begin position="9"/>
        <end position="81"/>
    </location>
</feature>
<keyword evidence="3" id="KW-1003">Cell membrane</keyword>
<dbReference type="InterPro" id="IPR008276">
    <property type="entry name" value="C_nuclsd_transpt"/>
</dbReference>
<evidence type="ECO:0000259" key="9">
    <source>
        <dbReference type="Pfam" id="PF07662"/>
    </source>
</evidence>
<keyword evidence="5 7" id="KW-1133">Transmembrane helix</keyword>
<feature type="transmembrane region" description="Helical" evidence="7">
    <location>
        <begin position="300"/>
        <end position="321"/>
    </location>
</feature>
<feature type="transmembrane region" description="Helical" evidence="7">
    <location>
        <begin position="396"/>
        <end position="418"/>
    </location>
</feature>
<comment type="caution">
    <text evidence="11">The sequence shown here is derived from an EMBL/GenBank/DDBJ whole genome shotgun (WGS) entry which is preliminary data.</text>
</comment>
<feature type="transmembrane region" description="Helical" evidence="7">
    <location>
        <begin position="97"/>
        <end position="119"/>
    </location>
</feature>
<evidence type="ECO:0000313" key="11">
    <source>
        <dbReference type="EMBL" id="RFB06332.1"/>
    </source>
</evidence>
<gene>
    <name evidence="11" type="ORF">DX908_03170</name>
</gene>
<dbReference type="FunCoup" id="A0A371RLI4">
    <property type="interactions" value="242"/>
</dbReference>
<evidence type="ECO:0000256" key="7">
    <source>
        <dbReference type="SAM" id="Phobius"/>
    </source>
</evidence>
<sequence>MTPRVQSAIGILAFAAIAWLLSERKGRFPIIQFPLAVGLQLGIAALFLNWPAARASLDGLNGIVYALEQSTRAGTSFLFGYVGNPEQVPFEVTGGSAFIFAFQALPLLVFISALAAVLWHWGVLKIIIRGFAILLSRVLGTGGAVSLAASANVLLGQTEAPLLIRPYLSRITRSELFAVIACGYATVAGTVMVLYGIILSQLSPGMLGQILVASIISVPAALILAQIMVPPEKGEVQTDSDAVKDDFGYDSTMDAFTEGAVQGGKLWVNIVIAILAFIALAALINIIFDSALPDVAGAPLTIERIFAWAFAPFIWLAGLPADQVMTGAELMGVKTAINEVVAYEMLAKLPEGALDQRSTLIMVYAMCGFANIGSLGIVIGGFTALEPTRRKEVLQLAPKALISGTLATLTSGAVVGVLW</sequence>
<dbReference type="Pfam" id="PF07670">
    <property type="entry name" value="Gate"/>
    <property type="match status" value="1"/>
</dbReference>
<dbReference type="Pfam" id="PF07662">
    <property type="entry name" value="Nucleos_tra2_C"/>
    <property type="match status" value="1"/>
</dbReference>
<feature type="transmembrane region" description="Helical" evidence="7">
    <location>
        <begin position="266"/>
        <end position="288"/>
    </location>
</feature>
<evidence type="ECO:0000256" key="6">
    <source>
        <dbReference type="ARBA" id="ARBA00023136"/>
    </source>
</evidence>
<dbReference type="InterPro" id="IPR011642">
    <property type="entry name" value="Gate_dom"/>
</dbReference>
<dbReference type="EMBL" id="QUQO01000001">
    <property type="protein sequence ID" value="RFB06332.1"/>
    <property type="molecule type" value="Genomic_DNA"/>
</dbReference>
<feature type="transmembrane region" description="Helical" evidence="7">
    <location>
        <begin position="6"/>
        <end position="21"/>
    </location>
</feature>
<name>A0A371RLI4_9PROT</name>
<dbReference type="PANTHER" id="PTHR10590">
    <property type="entry name" value="SODIUM/NUCLEOSIDE COTRANSPORTER"/>
    <property type="match status" value="1"/>
</dbReference>
<accession>A0A371RLI4</accession>
<evidence type="ECO:0000259" key="10">
    <source>
        <dbReference type="Pfam" id="PF07670"/>
    </source>
</evidence>
<evidence type="ECO:0000256" key="4">
    <source>
        <dbReference type="ARBA" id="ARBA00022692"/>
    </source>
</evidence>
<dbReference type="InterPro" id="IPR002668">
    <property type="entry name" value="CNT_N_dom"/>
</dbReference>
<evidence type="ECO:0000256" key="5">
    <source>
        <dbReference type="ARBA" id="ARBA00022989"/>
    </source>
</evidence>
<dbReference type="OrthoDB" id="9766455at2"/>
<evidence type="ECO:0000256" key="1">
    <source>
        <dbReference type="ARBA" id="ARBA00004651"/>
    </source>
</evidence>
<feature type="transmembrane region" description="Helical" evidence="7">
    <location>
        <begin position="176"/>
        <end position="198"/>
    </location>
</feature>
<feature type="transmembrane region" description="Helical" evidence="7">
    <location>
        <begin position="33"/>
        <end position="52"/>
    </location>
</feature>
<dbReference type="InterPro" id="IPR011657">
    <property type="entry name" value="CNT_C_dom"/>
</dbReference>
<evidence type="ECO:0000313" key="12">
    <source>
        <dbReference type="Proteomes" id="UP000264589"/>
    </source>
</evidence>
<comment type="similarity">
    <text evidence="2">Belongs to the concentrative nucleoside transporter (CNT) (TC 2.A.41) family.</text>
</comment>
<comment type="subcellular location">
    <subcellularLocation>
        <location evidence="1">Cell membrane</location>
        <topology evidence="1">Multi-pass membrane protein</topology>
    </subcellularLocation>
</comment>
<proteinExistence type="inferred from homology"/>
<feature type="domain" description="Concentrative nucleoside transporter C-terminal" evidence="9">
    <location>
        <begin position="210"/>
        <end position="416"/>
    </location>
</feature>
<dbReference type="AlphaFoldDB" id="A0A371RLI4"/>